<gene>
    <name evidence="2" type="ORF">FAZ95_27150</name>
</gene>
<keyword evidence="1" id="KW-1133">Transmembrane helix</keyword>
<dbReference type="Proteomes" id="UP000298656">
    <property type="component" value="Chromosome 2"/>
</dbReference>
<dbReference type="EMBL" id="CP040078">
    <property type="protein sequence ID" value="QCP52810.1"/>
    <property type="molecule type" value="Genomic_DNA"/>
</dbReference>
<feature type="transmembrane region" description="Helical" evidence="1">
    <location>
        <begin position="97"/>
        <end position="118"/>
    </location>
</feature>
<keyword evidence="1" id="KW-0812">Transmembrane</keyword>
<dbReference type="KEGG" id="tvl:FAZ95_27150"/>
<protein>
    <submittedName>
        <fullName evidence="2">Uncharacterized protein</fullName>
    </submittedName>
</protein>
<reference evidence="2 3" key="1">
    <citation type="submission" date="2019-05" db="EMBL/GenBank/DDBJ databases">
        <title>Burkholderia sp. DHOD12, isolated from subtropical forest soil.</title>
        <authorList>
            <person name="Gao Z.-H."/>
            <person name="Qiu L.-H."/>
        </authorList>
    </citation>
    <scope>NUCLEOTIDE SEQUENCE [LARGE SCALE GENOMIC DNA]</scope>
    <source>
        <strain evidence="2 3">DHOD12</strain>
    </source>
</reference>
<dbReference type="AlphaFoldDB" id="A0A4V1EI77"/>
<proteinExistence type="predicted"/>
<feature type="transmembrane region" description="Helical" evidence="1">
    <location>
        <begin position="124"/>
        <end position="148"/>
    </location>
</feature>
<accession>A0A4V1EI77</accession>
<keyword evidence="1" id="KW-0472">Membrane</keyword>
<dbReference type="OrthoDB" id="9005224at2"/>
<sequence>MSATRLSNIEKRLEYVANRVKSFRGEEKGFIASLSPIMVSAARRALPLSVAIWSILELPIELILAQSSVERFASTAGRLIWVALAFGAIYKIRSARVIFLFLCAVSSIVVALALPMAYESSPLVFSVLAVDLVLKLLALLISLILTLMPPYSR</sequence>
<evidence type="ECO:0000256" key="1">
    <source>
        <dbReference type="SAM" id="Phobius"/>
    </source>
</evidence>
<dbReference type="RefSeq" id="WP_137335581.1">
    <property type="nucleotide sequence ID" value="NZ_CP040078.1"/>
</dbReference>
<evidence type="ECO:0000313" key="2">
    <source>
        <dbReference type="EMBL" id="QCP52810.1"/>
    </source>
</evidence>
<evidence type="ECO:0000313" key="3">
    <source>
        <dbReference type="Proteomes" id="UP000298656"/>
    </source>
</evidence>
<organism evidence="2 3">
    <name type="scientific">Trinickia violacea</name>
    <dbReference type="NCBI Taxonomy" id="2571746"/>
    <lineage>
        <taxon>Bacteria</taxon>
        <taxon>Pseudomonadati</taxon>
        <taxon>Pseudomonadota</taxon>
        <taxon>Betaproteobacteria</taxon>
        <taxon>Burkholderiales</taxon>
        <taxon>Burkholderiaceae</taxon>
        <taxon>Trinickia</taxon>
    </lineage>
</organism>
<name>A0A4V1EI77_9BURK</name>
<keyword evidence="3" id="KW-1185">Reference proteome</keyword>